<dbReference type="FunFam" id="1.10.240.10:FF:000002">
    <property type="entry name" value="Tryptophan--tRNA ligase"/>
    <property type="match status" value="1"/>
</dbReference>
<keyword evidence="7 12" id="KW-0648">Protein biosynthesis</keyword>
<name>M2UVM5_COCH5</name>
<dbReference type="PRINTS" id="PR01039">
    <property type="entry name" value="TRNASYNTHTRP"/>
</dbReference>
<dbReference type="OrthoDB" id="15808at2759"/>
<reference evidence="13 14" key="1">
    <citation type="journal article" date="2012" name="PLoS Pathog.">
        <title>Diverse lifestyles and strategies of plant pathogenesis encoded in the genomes of eighteen Dothideomycetes fungi.</title>
        <authorList>
            <person name="Ohm R.A."/>
            <person name="Feau N."/>
            <person name="Henrissat B."/>
            <person name="Schoch C.L."/>
            <person name="Horwitz B.A."/>
            <person name="Barry K.W."/>
            <person name="Condon B.J."/>
            <person name="Copeland A.C."/>
            <person name="Dhillon B."/>
            <person name="Glaser F."/>
            <person name="Hesse C.N."/>
            <person name="Kosti I."/>
            <person name="LaButti K."/>
            <person name="Lindquist E.A."/>
            <person name="Lucas S."/>
            <person name="Salamov A.A."/>
            <person name="Bradshaw R.E."/>
            <person name="Ciuffetti L."/>
            <person name="Hamelin R.C."/>
            <person name="Kema G.H.J."/>
            <person name="Lawrence C."/>
            <person name="Scott J.A."/>
            <person name="Spatafora J.W."/>
            <person name="Turgeon B.G."/>
            <person name="de Wit P.J.G.M."/>
            <person name="Zhong S."/>
            <person name="Goodwin S.B."/>
            <person name="Grigoriev I.V."/>
        </authorList>
    </citation>
    <scope>NUCLEOTIDE SEQUENCE [LARGE SCALE GENOMIC DNA]</scope>
    <source>
        <strain evidence="14">C5 / ATCC 48332 / race O</strain>
    </source>
</reference>
<dbReference type="AlphaFoldDB" id="M2UVM5"/>
<evidence type="ECO:0000256" key="6">
    <source>
        <dbReference type="ARBA" id="ARBA00022840"/>
    </source>
</evidence>
<comment type="catalytic activity">
    <reaction evidence="10">
        <text>tRNA(Trp) + L-tryptophan + ATP = L-tryptophyl-tRNA(Trp) + AMP + diphosphate + H(+)</text>
        <dbReference type="Rhea" id="RHEA:24080"/>
        <dbReference type="Rhea" id="RHEA-COMP:9671"/>
        <dbReference type="Rhea" id="RHEA-COMP:9705"/>
        <dbReference type="ChEBI" id="CHEBI:15378"/>
        <dbReference type="ChEBI" id="CHEBI:30616"/>
        <dbReference type="ChEBI" id="CHEBI:33019"/>
        <dbReference type="ChEBI" id="CHEBI:57912"/>
        <dbReference type="ChEBI" id="CHEBI:78442"/>
        <dbReference type="ChEBI" id="CHEBI:78535"/>
        <dbReference type="ChEBI" id="CHEBI:456215"/>
        <dbReference type="EC" id="6.1.1.2"/>
    </reaction>
</comment>
<dbReference type="GO" id="GO:0070183">
    <property type="term" value="P:mitochondrial tryptophanyl-tRNA aminoacylation"/>
    <property type="evidence" value="ECO:0007669"/>
    <property type="project" value="EnsemblFungi"/>
</dbReference>
<dbReference type="Proteomes" id="UP000016936">
    <property type="component" value="Unassembled WGS sequence"/>
</dbReference>
<dbReference type="GO" id="GO:0005524">
    <property type="term" value="F:ATP binding"/>
    <property type="evidence" value="ECO:0007669"/>
    <property type="project" value="UniProtKB-KW"/>
</dbReference>
<dbReference type="InterPro" id="IPR050203">
    <property type="entry name" value="Trp-tRNA_synthetase"/>
</dbReference>
<dbReference type="PANTHER" id="PTHR43766:SF1">
    <property type="entry name" value="TRYPTOPHAN--TRNA LIGASE, MITOCHONDRIAL"/>
    <property type="match status" value="1"/>
</dbReference>
<dbReference type="eggNOG" id="KOG2713">
    <property type="taxonomic scope" value="Eukaryota"/>
</dbReference>
<dbReference type="HAMAP" id="MF_00140_B">
    <property type="entry name" value="Trp_tRNA_synth_B"/>
    <property type="match status" value="1"/>
</dbReference>
<proteinExistence type="inferred from homology"/>
<evidence type="ECO:0000256" key="12">
    <source>
        <dbReference type="RuleBase" id="RU363036"/>
    </source>
</evidence>
<dbReference type="EMBL" id="KB445575">
    <property type="protein sequence ID" value="EMD91883.1"/>
    <property type="molecule type" value="Genomic_DNA"/>
</dbReference>
<accession>M2UVM5</accession>
<dbReference type="EC" id="6.1.1.2" evidence="3"/>
<dbReference type="GO" id="GO:0005759">
    <property type="term" value="C:mitochondrial matrix"/>
    <property type="evidence" value="ECO:0007669"/>
    <property type="project" value="UniProtKB-SubCell"/>
</dbReference>
<evidence type="ECO:0000256" key="5">
    <source>
        <dbReference type="ARBA" id="ARBA00022741"/>
    </source>
</evidence>
<dbReference type="PANTHER" id="PTHR43766">
    <property type="entry name" value="TRYPTOPHAN--TRNA LIGASE, MITOCHONDRIAL"/>
    <property type="match status" value="1"/>
</dbReference>
<dbReference type="InterPro" id="IPR002305">
    <property type="entry name" value="aa-tRNA-synth_Ic"/>
</dbReference>
<keyword evidence="14" id="KW-1185">Reference proteome</keyword>
<evidence type="ECO:0000256" key="2">
    <source>
        <dbReference type="ARBA" id="ARBA00005594"/>
    </source>
</evidence>
<evidence type="ECO:0000256" key="3">
    <source>
        <dbReference type="ARBA" id="ARBA00013161"/>
    </source>
</evidence>
<dbReference type="STRING" id="701091.M2UVM5"/>
<dbReference type="Pfam" id="PF00579">
    <property type="entry name" value="tRNA-synt_1b"/>
    <property type="match status" value="1"/>
</dbReference>
<comment type="similarity">
    <text evidence="2 12">Belongs to the class-I aminoacyl-tRNA synthetase family.</text>
</comment>
<evidence type="ECO:0000256" key="1">
    <source>
        <dbReference type="ARBA" id="ARBA00004305"/>
    </source>
</evidence>
<keyword evidence="5 12" id="KW-0547">Nucleotide-binding</keyword>
<dbReference type="GO" id="GO:0004830">
    <property type="term" value="F:tryptophan-tRNA ligase activity"/>
    <property type="evidence" value="ECO:0007669"/>
    <property type="project" value="UniProtKB-EC"/>
</dbReference>
<dbReference type="CDD" id="cd00806">
    <property type="entry name" value="TrpRS_core"/>
    <property type="match status" value="1"/>
</dbReference>
<evidence type="ECO:0000256" key="9">
    <source>
        <dbReference type="ARBA" id="ARBA00030268"/>
    </source>
</evidence>
<keyword evidence="4 12" id="KW-0436">Ligase</keyword>
<evidence type="ECO:0000256" key="10">
    <source>
        <dbReference type="ARBA" id="ARBA00049929"/>
    </source>
</evidence>
<dbReference type="FunFam" id="3.40.50.620:FF:000082">
    <property type="entry name" value="MSW1p Mitochondrial tryptophanyl-tRNA synthetase"/>
    <property type="match status" value="1"/>
</dbReference>
<keyword evidence="8 12" id="KW-0030">Aminoacyl-tRNA synthetase</keyword>
<dbReference type="InterPro" id="IPR001412">
    <property type="entry name" value="aa-tRNA-synth_I_CS"/>
</dbReference>
<organism evidence="13 14">
    <name type="scientific">Cochliobolus heterostrophus (strain C5 / ATCC 48332 / race O)</name>
    <name type="common">Southern corn leaf blight fungus</name>
    <name type="synonym">Bipolaris maydis</name>
    <dbReference type="NCBI Taxonomy" id="701091"/>
    <lineage>
        <taxon>Eukaryota</taxon>
        <taxon>Fungi</taxon>
        <taxon>Dikarya</taxon>
        <taxon>Ascomycota</taxon>
        <taxon>Pezizomycotina</taxon>
        <taxon>Dothideomycetes</taxon>
        <taxon>Pleosporomycetidae</taxon>
        <taxon>Pleosporales</taxon>
        <taxon>Pleosporineae</taxon>
        <taxon>Pleosporaceae</taxon>
        <taxon>Bipolaris</taxon>
    </lineage>
</organism>
<dbReference type="OMA" id="GWGQFKP"/>
<dbReference type="PROSITE" id="PS00178">
    <property type="entry name" value="AA_TRNA_LIGASE_I"/>
    <property type="match status" value="1"/>
</dbReference>
<dbReference type="Gene3D" id="3.40.50.620">
    <property type="entry name" value="HUPs"/>
    <property type="match status" value="1"/>
</dbReference>
<evidence type="ECO:0000256" key="11">
    <source>
        <dbReference type="ARBA" id="ARBA00069760"/>
    </source>
</evidence>
<dbReference type="InterPro" id="IPR014729">
    <property type="entry name" value="Rossmann-like_a/b/a_fold"/>
</dbReference>
<comment type="subcellular location">
    <subcellularLocation>
        <location evidence="1">Mitochondrion matrix</location>
    </subcellularLocation>
</comment>
<evidence type="ECO:0000256" key="7">
    <source>
        <dbReference type="ARBA" id="ARBA00022917"/>
    </source>
</evidence>
<dbReference type="Gene3D" id="1.10.240.10">
    <property type="entry name" value="Tyrosyl-Transfer RNA Synthetase"/>
    <property type="match status" value="1"/>
</dbReference>
<dbReference type="HOGENOM" id="CLU_029244_1_3_1"/>
<evidence type="ECO:0000313" key="14">
    <source>
        <dbReference type="Proteomes" id="UP000016936"/>
    </source>
</evidence>
<evidence type="ECO:0000256" key="8">
    <source>
        <dbReference type="ARBA" id="ARBA00023146"/>
    </source>
</evidence>
<evidence type="ECO:0000313" key="13">
    <source>
        <dbReference type="EMBL" id="EMD91883.1"/>
    </source>
</evidence>
<dbReference type="SUPFAM" id="SSF52374">
    <property type="entry name" value="Nucleotidylyl transferase"/>
    <property type="match status" value="1"/>
</dbReference>
<dbReference type="InterPro" id="IPR024109">
    <property type="entry name" value="Trp-tRNA-ligase_bac-type"/>
</dbReference>
<gene>
    <name evidence="13" type="ORF">COCHEDRAFT_1154906</name>
</gene>
<evidence type="ECO:0000256" key="4">
    <source>
        <dbReference type="ARBA" id="ARBA00022598"/>
    </source>
</evidence>
<dbReference type="NCBIfam" id="TIGR00233">
    <property type="entry name" value="trpS"/>
    <property type="match status" value="1"/>
</dbReference>
<sequence length="403" mass="44087">MSSLRALHRATPSPLRSCSNCLRRYSLASPSSQQQTQKKVIFSGIQPTGIPHLGNYLGALRQWVRLQDEASPDTTLLFSIVDLHAITIKQDARELANWRKEMLASLLAVGLDPKRCIIFTQSSVKQHAELMWILSCGASMGYLGRMTQWKAKLSLPSDSSPLDPSNNKDALKLGLFSYPVLQAADILLYNTTHVPVGEDQAQHLEFTRELAIGFNHVYSSLPSSSSSAAAGGGGGGAPLLTIPQTLLSPAKRIMSLTDPTKKMSKSDARPKSRILLSDSREDIFAKVKSALTDSIEGVSYDREKRPGVSNLVDLLWHFDQNGGTGSPEELAEHLKDLSMRALKERVADTVDTGISGVRERYLELMKGGGQTELVRHAEQGAQRAEEIAESTMVRVRNALGIGW</sequence>
<keyword evidence="6 12" id="KW-0067">ATP-binding</keyword>
<dbReference type="InterPro" id="IPR002306">
    <property type="entry name" value="Trp-tRNA-ligase"/>
</dbReference>
<protein>
    <recommendedName>
        <fullName evidence="11">Tryptophan--tRNA ligase, mitochondrial</fullName>
        <ecNumber evidence="3">6.1.1.2</ecNumber>
    </recommendedName>
    <alternativeName>
        <fullName evidence="9">Tryptophanyl-tRNA synthetase</fullName>
    </alternativeName>
</protein>
<reference evidence="14" key="2">
    <citation type="journal article" date="2013" name="PLoS Genet.">
        <title>Comparative genome structure, secondary metabolite, and effector coding capacity across Cochliobolus pathogens.</title>
        <authorList>
            <person name="Condon B.J."/>
            <person name="Leng Y."/>
            <person name="Wu D."/>
            <person name="Bushley K.E."/>
            <person name="Ohm R.A."/>
            <person name="Otillar R."/>
            <person name="Martin J."/>
            <person name="Schackwitz W."/>
            <person name="Grimwood J."/>
            <person name="MohdZainudin N."/>
            <person name="Xue C."/>
            <person name="Wang R."/>
            <person name="Manning V.A."/>
            <person name="Dhillon B."/>
            <person name="Tu Z.J."/>
            <person name="Steffenson B.J."/>
            <person name="Salamov A."/>
            <person name="Sun H."/>
            <person name="Lowry S."/>
            <person name="LaButti K."/>
            <person name="Han J."/>
            <person name="Copeland A."/>
            <person name="Lindquist E."/>
            <person name="Barry K."/>
            <person name="Schmutz J."/>
            <person name="Baker S.E."/>
            <person name="Ciuffetti L.M."/>
            <person name="Grigoriev I.V."/>
            <person name="Zhong S."/>
            <person name="Turgeon B.G."/>
        </authorList>
    </citation>
    <scope>NUCLEOTIDE SEQUENCE [LARGE SCALE GENOMIC DNA]</scope>
    <source>
        <strain evidence="14">C5 / ATCC 48332 / race O</strain>
    </source>
</reference>